<comment type="similarity">
    <text evidence="2">Belongs to the EspG family.</text>
</comment>
<dbReference type="AlphaFoldDB" id="A0A917JJC7"/>
<dbReference type="InterPro" id="IPR025734">
    <property type="entry name" value="EspG"/>
</dbReference>
<sequence length="264" mass="29382">MPKLDVDRLEYVILAGWAGITRVPTVAAYANYGTAVQDLDQELEAADQRCRQRGLVDPGDRVNDLVWDLMGVYTAGTIEFDLRFSREKGTELRACVTQSGKSATRTVVNGDRIILEKVRPGDAIPALVSLLPEHKPLKMQPLQVDLVELRRARAELEKRGETDENALEQALRSRGVNVADYRRATRLLDGTKLGVGEVGVTVWGPGPSRKEQRGEQTMRIIDLEQGRVAVYNTRGQRIVAGCDMGTFRRILGDIATDAQRRVSW</sequence>
<evidence type="ECO:0000256" key="4">
    <source>
        <dbReference type="ARBA" id="ARBA00023186"/>
    </source>
</evidence>
<dbReference type="Pfam" id="PF14011">
    <property type="entry name" value="ESX-1_EspG"/>
    <property type="match status" value="1"/>
</dbReference>
<evidence type="ECO:0000256" key="2">
    <source>
        <dbReference type="ARBA" id="ARBA00006411"/>
    </source>
</evidence>
<feature type="coiled-coil region" evidence="5">
    <location>
        <begin position="139"/>
        <end position="166"/>
    </location>
</feature>
<gene>
    <name evidence="6" type="ORF">GCM10011581_01920</name>
</gene>
<organism evidence="6 7">
    <name type="scientific">Saccharopolyspora thermophila</name>
    <dbReference type="NCBI Taxonomy" id="89367"/>
    <lineage>
        <taxon>Bacteria</taxon>
        <taxon>Bacillati</taxon>
        <taxon>Actinomycetota</taxon>
        <taxon>Actinomycetes</taxon>
        <taxon>Pseudonocardiales</taxon>
        <taxon>Pseudonocardiaceae</taxon>
        <taxon>Saccharopolyspora</taxon>
    </lineage>
</organism>
<keyword evidence="4" id="KW-0143">Chaperone</keyword>
<evidence type="ECO:0000256" key="5">
    <source>
        <dbReference type="SAM" id="Coils"/>
    </source>
</evidence>
<evidence type="ECO:0000313" key="6">
    <source>
        <dbReference type="EMBL" id="GGI68588.1"/>
    </source>
</evidence>
<name>A0A917JJC7_9PSEU</name>
<dbReference type="RefSeq" id="WP_188984379.1">
    <property type="nucleotide sequence ID" value="NZ_BMMT01000001.1"/>
</dbReference>
<dbReference type="Proteomes" id="UP000597989">
    <property type="component" value="Unassembled WGS sequence"/>
</dbReference>
<reference evidence="6 7" key="1">
    <citation type="journal article" date="2014" name="Int. J. Syst. Evol. Microbiol.">
        <title>Complete genome sequence of Corynebacterium casei LMG S-19264T (=DSM 44701T), isolated from a smear-ripened cheese.</title>
        <authorList>
            <consortium name="US DOE Joint Genome Institute (JGI-PGF)"/>
            <person name="Walter F."/>
            <person name="Albersmeier A."/>
            <person name="Kalinowski J."/>
            <person name="Ruckert C."/>
        </authorList>
    </citation>
    <scope>NUCLEOTIDE SEQUENCE [LARGE SCALE GENOMIC DNA]</scope>
    <source>
        <strain evidence="6 7">CGMCC 4.7206</strain>
    </source>
</reference>
<comment type="subcellular location">
    <subcellularLocation>
        <location evidence="1">Cytoplasm</location>
    </subcellularLocation>
</comment>
<proteinExistence type="inferred from homology"/>
<evidence type="ECO:0000256" key="1">
    <source>
        <dbReference type="ARBA" id="ARBA00004496"/>
    </source>
</evidence>
<evidence type="ECO:0000313" key="7">
    <source>
        <dbReference type="Proteomes" id="UP000597989"/>
    </source>
</evidence>
<protein>
    <recommendedName>
        <fullName evidence="8">ESX secretion-associated protein EspG</fullName>
    </recommendedName>
</protein>
<dbReference type="EMBL" id="BMMT01000001">
    <property type="protein sequence ID" value="GGI68588.1"/>
    <property type="molecule type" value="Genomic_DNA"/>
</dbReference>
<comment type="caution">
    <text evidence="6">The sequence shown here is derived from an EMBL/GenBank/DDBJ whole genome shotgun (WGS) entry which is preliminary data.</text>
</comment>
<accession>A0A917JJC7</accession>
<keyword evidence="5" id="KW-0175">Coiled coil</keyword>
<evidence type="ECO:0000256" key="3">
    <source>
        <dbReference type="ARBA" id="ARBA00022490"/>
    </source>
</evidence>
<keyword evidence="3" id="KW-0963">Cytoplasm</keyword>
<evidence type="ECO:0008006" key="8">
    <source>
        <dbReference type="Google" id="ProtNLM"/>
    </source>
</evidence>